<dbReference type="SUPFAM" id="SSF52266">
    <property type="entry name" value="SGNH hydrolase"/>
    <property type="match status" value="1"/>
</dbReference>
<protein>
    <submittedName>
        <fullName evidence="3">Sialate O-acetylesterase</fullName>
    </submittedName>
</protein>
<comment type="caution">
    <text evidence="3">The sequence shown here is derived from an EMBL/GenBank/DDBJ whole genome shotgun (WGS) entry which is preliminary data.</text>
</comment>
<organism evidence="3 4">
    <name type="scientific">Coprobacter fastidiosus</name>
    <dbReference type="NCBI Taxonomy" id="1099853"/>
    <lineage>
        <taxon>Bacteria</taxon>
        <taxon>Pseudomonadati</taxon>
        <taxon>Bacteroidota</taxon>
        <taxon>Bacteroidia</taxon>
        <taxon>Bacteroidales</taxon>
        <taxon>Barnesiellaceae</taxon>
        <taxon>Coprobacter</taxon>
    </lineage>
</organism>
<dbReference type="RefSeq" id="WP_022391246.1">
    <property type="nucleotide sequence ID" value="NZ_DBFJMN010000151.1"/>
</dbReference>
<accession>A0A354M1S7</accession>
<evidence type="ECO:0000256" key="1">
    <source>
        <dbReference type="ARBA" id="ARBA00022801"/>
    </source>
</evidence>
<evidence type="ECO:0000313" key="3">
    <source>
        <dbReference type="EMBL" id="HBJ08466.1"/>
    </source>
</evidence>
<evidence type="ECO:0000259" key="2">
    <source>
        <dbReference type="Pfam" id="PF03629"/>
    </source>
</evidence>
<dbReference type="InterPro" id="IPR005181">
    <property type="entry name" value="SASA"/>
</dbReference>
<dbReference type="InterPro" id="IPR052940">
    <property type="entry name" value="Carb_Esterase_6"/>
</dbReference>
<dbReference type="PANTHER" id="PTHR31988:SF19">
    <property type="entry name" value="9-O-ACETYL-N-ACETYLNEURAMINIC ACID DEACETYLASE-RELATED"/>
    <property type="match status" value="1"/>
</dbReference>
<dbReference type="EMBL" id="DNWC01000073">
    <property type="protein sequence ID" value="HBJ08466.1"/>
    <property type="molecule type" value="Genomic_DNA"/>
</dbReference>
<dbReference type="Proteomes" id="UP000262954">
    <property type="component" value="Unassembled WGS sequence"/>
</dbReference>
<dbReference type="GO" id="GO:0016788">
    <property type="term" value="F:hydrolase activity, acting on ester bonds"/>
    <property type="evidence" value="ECO:0007669"/>
    <property type="project" value="UniProtKB-ARBA"/>
</dbReference>
<gene>
    <name evidence="3" type="ORF">DDY73_05620</name>
</gene>
<dbReference type="InterPro" id="IPR036514">
    <property type="entry name" value="SGNH_hydro_sf"/>
</dbReference>
<feature type="domain" description="Sialate O-acetylesterase" evidence="2">
    <location>
        <begin position="27"/>
        <end position="254"/>
    </location>
</feature>
<dbReference type="Pfam" id="PF03629">
    <property type="entry name" value="SASA"/>
    <property type="match status" value="1"/>
</dbReference>
<dbReference type="PANTHER" id="PTHR31988">
    <property type="entry name" value="ESTERASE, PUTATIVE (DUF303)-RELATED"/>
    <property type="match status" value="1"/>
</dbReference>
<proteinExistence type="predicted"/>
<name>A0A354M1S7_9BACT</name>
<keyword evidence="1" id="KW-0378">Hydrolase</keyword>
<dbReference type="Gene3D" id="3.40.50.1110">
    <property type="entry name" value="SGNH hydrolase"/>
    <property type="match status" value="1"/>
</dbReference>
<evidence type="ECO:0000313" key="4">
    <source>
        <dbReference type="Proteomes" id="UP000262954"/>
    </source>
</evidence>
<sequence length="260" mass="29765">MKRFFAYLICSLTFTMMIARSEASGKFDIYLCIGQSNMAGRATLTPAVMDTLVNVYLFNDRNFFEPAVNPLNRYSTIRKEIGMQKLGPAYSFARKVSEKSDCKIGLVVNARGGSSIKSWEKGASDNYYGEMLSRIREALKYGRLKAVLWHQGEADCRYPESYKIYICKLVEQLRTDLNMPDLLFVAGEISRWNWTGHTEGTIPFNKMLRSLEDSIPRFKVVSSEGLKPLIDENDPHFDTDSQIILGERYAEKVLRYNRGK</sequence>
<reference evidence="3 4" key="1">
    <citation type="journal article" date="2018" name="Nat. Biotechnol.">
        <title>A standardized bacterial taxonomy based on genome phylogeny substantially revises the tree of life.</title>
        <authorList>
            <person name="Parks D.H."/>
            <person name="Chuvochina M."/>
            <person name="Waite D.W."/>
            <person name="Rinke C."/>
            <person name="Skarshewski A."/>
            <person name="Chaumeil P.A."/>
            <person name="Hugenholtz P."/>
        </authorList>
    </citation>
    <scope>NUCLEOTIDE SEQUENCE [LARGE SCALE GENOMIC DNA]</scope>
    <source>
        <strain evidence="3">UBA11482</strain>
    </source>
</reference>
<dbReference type="AlphaFoldDB" id="A0A354M1S7"/>